<dbReference type="InterPro" id="IPR016082">
    <property type="entry name" value="Ribosomal_uL30_ferredoxin-like"/>
</dbReference>
<dbReference type="PANTHER" id="PTHR15892:SF2">
    <property type="entry name" value="LARGE RIBOSOMAL SUBUNIT PROTEIN UL30M"/>
    <property type="match status" value="1"/>
</dbReference>
<evidence type="ECO:0000313" key="7">
    <source>
        <dbReference type="EMBL" id="PIT49838.1"/>
    </source>
</evidence>
<dbReference type="Proteomes" id="UP000231484">
    <property type="component" value="Unassembled WGS sequence"/>
</dbReference>
<dbReference type="InterPro" id="IPR036919">
    <property type="entry name" value="Ribo_uL30_ferredoxin-like_sf"/>
</dbReference>
<comment type="caution">
    <text evidence="8">The sequence shown here is derived from an EMBL/GenBank/DDBJ whole genome shotgun (WGS) entry which is preliminary data.</text>
</comment>
<dbReference type="FunFam" id="3.30.1390.20:FF:000001">
    <property type="entry name" value="50S ribosomal protein L30"/>
    <property type="match status" value="1"/>
</dbReference>
<evidence type="ECO:0000313" key="8">
    <source>
        <dbReference type="EMBL" id="PIT50508.1"/>
    </source>
</evidence>
<feature type="domain" description="Large ribosomal subunit protein uL30-like ferredoxin-like fold" evidence="6">
    <location>
        <begin position="7"/>
        <end position="56"/>
    </location>
</feature>
<sequence>MSEQKTIRITLAKSLIGTIAAHRACARGLGLRHREHTVEVLDTPENRGMINKISYLLKVEK</sequence>
<dbReference type="OrthoDB" id="9812790at2"/>
<dbReference type="GO" id="GO:0006412">
    <property type="term" value="P:translation"/>
    <property type="evidence" value="ECO:0007669"/>
    <property type="project" value="UniProtKB-UniRule"/>
</dbReference>
<gene>
    <name evidence="5" type="primary">rpmD</name>
    <name evidence="8" type="ORF">BHC46_00280</name>
    <name evidence="7" type="ORF">BHC48_07665</name>
</gene>
<dbReference type="GO" id="GO:0022625">
    <property type="term" value="C:cytosolic large ribosomal subunit"/>
    <property type="evidence" value="ECO:0007669"/>
    <property type="project" value="TreeGrafter"/>
</dbReference>
<dbReference type="HAMAP" id="MF_01371_B">
    <property type="entry name" value="Ribosomal_uL30_B"/>
    <property type="match status" value="1"/>
</dbReference>
<proteinExistence type="inferred from homology"/>
<dbReference type="Pfam" id="PF00327">
    <property type="entry name" value="Ribosomal_L30"/>
    <property type="match status" value="1"/>
</dbReference>
<dbReference type="PIRSF" id="PIRSF002211">
    <property type="entry name" value="Ribosomal_L30_bac-type"/>
    <property type="match status" value="1"/>
</dbReference>
<evidence type="ECO:0000256" key="3">
    <source>
        <dbReference type="ARBA" id="ARBA00022980"/>
    </source>
</evidence>
<dbReference type="EMBL" id="MEIQ01000045">
    <property type="protein sequence ID" value="PIT49838.1"/>
    <property type="molecule type" value="Genomic_DNA"/>
</dbReference>
<dbReference type="Gene3D" id="3.30.1390.20">
    <property type="entry name" value="Ribosomal protein L30, ferredoxin-like fold domain"/>
    <property type="match status" value="1"/>
</dbReference>
<evidence type="ECO:0000256" key="1">
    <source>
        <dbReference type="ARBA" id="ARBA00007594"/>
    </source>
</evidence>
<dbReference type="PANTHER" id="PTHR15892">
    <property type="entry name" value="MITOCHONDRIAL RIBOSOMAL PROTEIN L30"/>
    <property type="match status" value="1"/>
</dbReference>
<dbReference type="GeneID" id="75157943"/>
<dbReference type="Proteomes" id="UP000229970">
    <property type="component" value="Unassembled WGS sequence"/>
</dbReference>
<dbReference type="SUPFAM" id="SSF55129">
    <property type="entry name" value="Ribosomal protein L30p/L7e"/>
    <property type="match status" value="1"/>
</dbReference>
<dbReference type="NCBIfam" id="TIGR01308">
    <property type="entry name" value="rpmD_bact"/>
    <property type="match status" value="1"/>
</dbReference>
<dbReference type="EMBL" id="MEIP01000001">
    <property type="protein sequence ID" value="PIT50508.1"/>
    <property type="molecule type" value="Genomic_DNA"/>
</dbReference>
<accession>A0A066TS79</accession>
<protein>
    <recommendedName>
        <fullName evidence="5">Large ribosomal subunit protein uL30</fullName>
    </recommendedName>
</protein>
<dbReference type="GO" id="GO:0003735">
    <property type="term" value="F:structural constituent of ribosome"/>
    <property type="evidence" value="ECO:0007669"/>
    <property type="project" value="InterPro"/>
</dbReference>
<comment type="subunit">
    <text evidence="2 5">Part of the 50S ribosomal subunit.</text>
</comment>
<evidence type="ECO:0000256" key="2">
    <source>
        <dbReference type="ARBA" id="ARBA00011838"/>
    </source>
</evidence>
<reference evidence="9 10" key="1">
    <citation type="journal article" date="2017" name="MBio">
        <title>Type VI secretion-mediated competition in the bee gut microbiome.</title>
        <authorList>
            <person name="Steele M.I."/>
            <person name="Kwong W.K."/>
            <person name="Powell J.E."/>
            <person name="Whiteley M."/>
            <person name="Moran N.A."/>
        </authorList>
    </citation>
    <scope>NUCLEOTIDE SEQUENCE [LARGE SCALE GENOMIC DNA]</scope>
    <source>
        <strain evidence="7 10">Occ4-2</strain>
        <strain evidence="8 9">Ruf1-X</strain>
    </source>
</reference>
<comment type="similarity">
    <text evidence="1 5">Belongs to the universal ribosomal protein uL30 family.</text>
</comment>
<dbReference type="AlphaFoldDB" id="A0A066TS79"/>
<dbReference type="eggNOG" id="COG1841">
    <property type="taxonomic scope" value="Bacteria"/>
</dbReference>
<keyword evidence="3 5" id="KW-0689">Ribosomal protein</keyword>
<evidence type="ECO:0000313" key="10">
    <source>
        <dbReference type="Proteomes" id="UP000231484"/>
    </source>
</evidence>
<name>A0A066TS79_9NEIS</name>
<evidence type="ECO:0000256" key="5">
    <source>
        <dbReference type="HAMAP-Rule" id="MF_01371"/>
    </source>
</evidence>
<dbReference type="RefSeq" id="WP_037406978.1">
    <property type="nucleotide sequence ID" value="NZ_MEIP01000001.1"/>
</dbReference>
<evidence type="ECO:0000313" key="9">
    <source>
        <dbReference type="Proteomes" id="UP000229970"/>
    </source>
</evidence>
<organism evidence="8 9">
    <name type="scientific">Snodgrassella alvi</name>
    <dbReference type="NCBI Taxonomy" id="1196083"/>
    <lineage>
        <taxon>Bacteria</taxon>
        <taxon>Pseudomonadati</taxon>
        <taxon>Pseudomonadota</taxon>
        <taxon>Betaproteobacteria</taxon>
        <taxon>Neisseriales</taxon>
        <taxon>Neisseriaceae</taxon>
        <taxon>Snodgrassella</taxon>
    </lineage>
</organism>
<evidence type="ECO:0000259" key="6">
    <source>
        <dbReference type="Pfam" id="PF00327"/>
    </source>
</evidence>
<keyword evidence="4 5" id="KW-0687">Ribonucleoprotein</keyword>
<evidence type="ECO:0000256" key="4">
    <source>
        <dbReference type="ARBA" id="ARBA00023274"/>
    </source>
</evidence>
<dbReference type="CDD" id="cd01658">
    <property type="entry name" value="Ribosomal_L30"/>
    <property type="match status" value="1"/>
</dbReference>
<dbReference type="InterPro" id="IPR005996">
    <property type="entry name" value="Ribosomal_uL30_bac-type"/>
</dbReference>